<dbReference type="AlphaFoldDB" id="A0A8H7DBC1"/>
<accession>A0A8H7DBC1</accession>
<dbReference type="OrthoDB" id="2751409at2759"/>
<evidence type="ECO:0000313" key="2">
    <source>
        <dbReference type="Proteomes" id="UP000623467"/>
    </source>
</evidence>
<comment type="caution">
    <text evidence="1">The sequence shown here is derived from an EMBL/GenBank/DDBJ whole genome shotgun (WGS) entry which is preliminary data.</text>
</comment>
<evidence type="ECO:0000313" key="1">
    <source>
        <dbReference type="EMBL" id="KAF7366507.1"/>
    </source>
</evidence>
<dbReference type="EMBL" id="JACAZH010000006">
    <property type="protein sequence ID" value="KAF7366507.1"/>
    <property type="molecule type" value="Genomic_DNA"/>
</dbReference>
<protein>
    <submittedName>
        <fullName evidence="1">F-box domain-containing protein</fullName>
    </submittedName>
</protein>
<proteinExistence type="predicted"/>
<sequence length="477" mass="52873">MKQCSSFLDDFISSSVELQYQIALEASHLVDNTSSTMPISDRLSLLGSREEAFASVKPSWKVSVPVTFQASGLYELSGGSLWLGERPNRTLRYIELPSRPTEEGEPSLQWQSISKPTGLGFIIDFGLAINEHDLIVMATFTPTTEDGPHGEIKLEFLTVSDPHEPHPDASGPISVLESTAGKPSVIIEIVGDHLIFGVGYPFAFTLDPPPDAIYVFNWKTRQQKLKIDAECRTYFGAIFLSPEIIMLANTAAARLELWSINNPDQNAPLLVLHLPRLVPGCDILTMTVRGEPNPQVYHRRPRRMPFHSSAENAILSIQLKFARPGMHMQNFMLFVHRHALLALLDAHAPGDSCSYTEWGPDICRWIDATRMATAWITMASGQRCVLLPQLLPKPFIMLDFNPTKLHAGGIDMPPDSDPFEGSGIWAEPVGSRLRCHYAGSRVSFDMYRGASLDDHRIIGLKSSSPGQVSGVDIYYFG</sequence>
<dbReference type="Proteomes" id="UP000623467">
    <property type="component" value="Unassembled WGS sequence"/>
</dbReference>
<keyword evidence="2" id="KW-1185">Reference proteome</keyword>
<organism evidence="1 2">
    <name type="scientific">Mycena sanguinolenta</name>
    <dbReference type="NCBI Taxonomy" id="230812"/>
    <lineage>
        <taxon>Eukaryota</taxon>
        <taxon>Fungi</taxon>
        <taxon>Dikarya</taxon>
        <taxon>Basidiomycota</taxon>
        <taxon>Agaricomycotina</taxon>
        <taxon>Agaricomycetes</taxon>
        <taxon>Agaricomycetidae</taxon>
        <taxon>Agaricales</taxon>
        <taxon>Marasmiineae</taxon>
        <taxon>Mycenaceae</taxon>
        <taxon>Mycena</taxon>
    </lineage>
</organism>
<reference evidence="1" key="1">
    <citation type="submission" date="2020-05" db="EMBL/GenBank/DDBJ databases">
        <title>Mycena genomes resolve the evolution of fungal bioluminescence.</title>
        <authorList>
            <person name="Tsai I.J."/>
        </authorList>
    </citation>
    <scope>NUCLEOTIDE SEQUENCE</scope>
    <source>
        <strain evidence="1">160909Yilan</strain>
    </source>
</reference>
<gene>
    <name evidence="1" type="ORF">MSAN_00907900</name>
</gene>
<name>A0A8H7DBC1_9AGAR</name>